<dbReference type="AlphaFoldDB" id="A0A4D6MKI1"/>
<gene>
    <name evidence="3" type="ORF">DEO72_LG7g2475</name>
</gene>
<proteinExistence type="predicted"/>
<dbReference type="InterPro" id="IPR004314">
    <property type="entry name" value="Neprosin"/>
</dbReference>
<evidence type="ECO:0000313" key="4">
    <source>
        <dbReference type="Proteomes" id="UP000501690"/>
    </source>
</evidence>
<name>A0A4D6MKI1_VIGUN</name>
<accession>A0A4D6MKI1</accession>
<dbReference type="PANTHER" id="PTHR31589:SF223">
    <property type="entry name" value="PROTEIN, PUTATIVE (DUF239)-RELATED"/>
    <property type="match status" value="1"/>
</dbReference>
<reference evidence="3 4" key="1">
    <citation type="submission" date="2019-04" db="EMBL/GenBank/DDBJ databases">
        <title>An improved genome assembly and genetic linkage map for asparagus bean, Vigna unguiculata ssp. sesquipedialis.</title>
        <authorList>
            <person name="Xia Q."/>
            <person name="Zhang R."/>
            <person name="Dong Y."/>
        </authorList>
    </citation>
    <scope>NUCLEOTIDE SEQUENCE [LARGE SCALE GENOMIC DNA]</scope>
    <source>
        <tissue evidence="3">Leaf</tissue>
    </source>
</reference>
<dbReference type="Pfam" id="PF03080">
    <property type="entry name" value="Neprosin"/>
    <property type="match status" value="1"/>
</dbReference>
<evidence type="ECO:0000259" key="2">
    <source>
        <dbReference type="PROSITE" id="PS52045"/>
    </source>
</evidence>
<dbReference type="Proteomes" id="UP000501690">
    <property type="component" value="Linkage Group LG7"/>
</dbReference>
<dbReference type="InterPro" id="IPR053168">
    <property type="entry name" value="Glutamic_endopeptidase"/>
</dbReference>
<feature type="domain" description="Neprosin PEP catalytic" evidence="2">
    <location>
        <begin position="1"/>
        <end position="96"/>
    </location>
</feature>
<protein>
    <recommendedName>
        <fullName evidence="2">Neprosin PEP catalytic domain-containing protein</fullName>
    </recommendedName>
</protein>
<evidence type="ECO:0000313" key="3">
    <source>
        <dbReference type="EMBL" id="QCE01181.1"/>
    </source>
</evidence>
<keyword evidence="4" id="KW-1185">Reference proteome</keyword>
<evidence type="ECO:0000256" key="1">
    <source>
        <dbReference type="SAM" id="MobiDB-lite"/>
    </source>
</evidence>
<organism evidence="3 4">
    <name type="scientific">Vigna unguiculata</name>
    <name type="common">Cowpea</name>
    <dbReference type="NCBI Taxonomy" id="3917"/>
    <lineage>
        <taxon>Eukaryota</taxon>
        <taxon>Viridiplantae</taxon>
        <taxon>Streptophyta</taxon>
        <taxon>Embryophyta</taxon>
        <taxon>Tracheophyta</taxon>
        <taxon>Spermatophyta</taxon>
        <taxon>Magnoliopsida</taxon>
        <taxon>eudicotyledons</taxon>
        <taxon>Gunneridae</taxon>
        <taxon>Pentapetalae</taxon>
        <taxon>rosids</taxon>
        <taxon>fabids</taxon>
        <taxon>Fabales</taxon>
        <taxon>Fabaceae</taxon>
        <taxon>Papilionoideae</taxon>
        <taxon>50 kb inversion clade</taxon>
        <taxon>NPAAA clade</taxon>
        <taxon>indigoferoid/millettioid clade</taxon>
        <taxon>Phaseoleae</taxon>
        <taxon>Vigna</taxon>
    </lineage>
</organism>
<dbReference type="PANTHER" id="PTHR31589">
    <property type="entry name" value="PROTEIN, PUTATIVE (DUF239)-RELATED-RELATED"/>
    <property type="match status" value="1"/>
</dbReference>
<dbReference type="PROSITE" id="PS52045">
    <property type="entry name" value="NEPROSIN_PEP_CD"/>
    <property type="match status" value="1"/>
</dbReference>
<feature type="region of interest" description="Disordered" evidence="1">
    <location>
        <begin position="1"/>
        <end position="24"/>
    </location>
</feature>
<dbReference type="EMBL" id="CP039351">
    <property type="protein sequence ID" value="QCE01181.1"/>
    <property type="molecule type" value="Genomic_DNA"/>
</dbReference>
<sequence>MSSAERVGWGGRTMTHHGIPSPQMGSGYFPDQNFVHAAYFKFISIQDQVRKDLEPDTDMTETLADKPNCFNAQHFGALGRDVGNSLQFGGPGGECGD</sequence>